<protein>
    <submittedName>
        <fullName evidence="7">Fe2+ or Zn2+ uptake regulation protein</fullName>
    </submittedName>
</protein>
<dbReference type="CDD" id="cd07153">
    <property type="entry name" value="Fur_like"/>
    <property type="match status" value="1"/>
</dbReference>
<evidence type="ECO:0000256" key="5">
    <source>
        <dbReference type="ARBA" id="ARBA00023125"/>
    </source>
</evidence>
<dbReference type="PANTHER" id="PTHR33202">
    <property type="entry name" value="ZINC UPTAKE REGULATION PROTEIN"/>
    <property type="match status" value="1"/>
</dbReference>
<keyword evidence="2" id="KW-0678">Repressor</keyword>
<dbReference type="InterPro" id="IPR036388">
    <property type="entry name" value="WH-like_DNA-bd_sf"/>
</dbReference>
<gene>
    <name evidence="7" type="ORF">J2Z42_002448</name>
</gene>
<dbReference type="InterPro" id="IPR002481">
    <property type="entry name" value="FUR"/>
</dbReference>
<reference evidence="7 8" key="1">
    <citation type="submission" date="2021-03" db="EMBL/GenBank/DDBJ databases">
        <title>Genomic Encyclopedia of Type Strains, Phase IV (KMG-IV): sequencing the most valuable type-strain genomes for metagenomic binning, comparative biology and taxonomic classification.</title>
        <authorList>
            <person name="Goeker M."/>
        </authorList>
    </citation>
    <scope>NUCLEOTIDE SEQUENCE [LARGE SCALE GENOMIC DNA]</scope>
    <source>
        <strain evidence="7 8">DSM 28783</strain>
    </source>
</reference>
<sequence>MDYDVERYLRKYNIKVTRPRMNILEILLHSDDAMNAEDILKRCKLKNVNIDLSTIYRTMELFENKKIIKKFDLGLNKSSYGIIRKKHKHIVQCKLCHKQVEIDCPMDEIEEIVKNKTGFVLEEENLNLRLSGICENCRKKLIH</sequence>
<evidence type="ECO:0000256" key="1">
    <source>
        <dbReference type="ARBA" id="ARBA00007957"/>
    </source>
</evidence>
<comment type="caution">
    <text evidence="7">The sequence shown here is derived from an EMBL/GenBank/DDBJ whole genome shotgun (WGS) entry which is preliminary data.</text>
</comment>
<evidence type="ECO:0000313" key="8">
    <source>
        <dbReference type="Proteomes" id="UP001519307"/>
    </source>
</evidence>
<dbReference type="InterPro" id="IPR036390">
    <property type="entry name" value="WH_DNA-bd_sf"/>
</dbReference>
<dbReference type="PANTHER" id="PTHR33202:SF8">
    <property type="entry name" value="PEROXIDE-RESPONSIVE REPRESSOR PERR"/>
    <property type="match status" value="1"/>
</dbReference>
<dbReference type="Pfam" id="PF01475">
    <property type="entry name" value="FUR"/>
    <property type="match status" value="1"/>
</dbReference>
<organism evidence="7 8">
    <name type="scientific">Clostridium algifaecis</name>
    <dbReference type="NCBI Taxonomy" id="1472040"/>
    <lineage>
        <taxon>Bacteria</taxon>
        <taxon>Bacillati</taxon>
        <taxon>Bacillota</taxon>
        <taxon>Clostridia</taxon>
        <taxon>Eubacteriales</taxon>
        <taxon>Clostridiaceae</taxon>
        <taxon>Clostridium</taxon>
    </lineage>
</organism>
<keyword evidence="5" id="KW-0238">DNA-binding</keyword>
<dbReference type="EMBL" id="JAGGLM010000020">
    <property type="protein sequence ID" value="MBP2033741.1"/>
    <property type="molecule type" value="Genomic_DNA"/>
</dbReference>
<evidence type="ECO:0000256" key="3">
    <source>
        <dbReference type="ARBA" id="ARBA00022833"/>
    </source>
</evidence>
<evidence type="ECO:0000256" key="2">
    <source>
        <dbReference type="ARBA" id="ARBA00022491"/>
    </source>
</evidence>
<dbReference type="InterPro" id="IPR043135">
    <property type="entry name" value="Fur_C"/>
</dbReference>
<evidence type="ECO:0000313" key="7">
    <source>
        <dbReference type="EMBL" id="MBP2033741.1"/>
    </source>
</evidence>
<keyword evidence="8" id="KW-1185">Reference proteome</keyword>
<keyword evidence="6" id="KW-0804">Transcription</keyword>
<evidence type="ECO:0000256" key="6">
    <source>
        <dbReference type="ARBA" id="ARBA00023163"/>
    </source>
</evidence>
<comment type="similarity">
    <text evidence="1">Belongs to the Fur family.</text>
</comment>
<dbReference type="Gene3D" id="3.30.1490.190">
    <property type="match status" value="1"/>
</dbReference>
<keyword evidence="3" id="KW-0862">Zinc</keyword>
<accession>A0ABS4KWE6</accession>
<dbReference type="Gene3D" id="1.10.10.10">
    <property type="entry name" value="Winged helix-like DNA-binding domain superfamily/Winged helix DNA-binding domain"/>
    <property type="match status" value="1"/>
</dbReference>
<keyword evidence="4" id="KW-0805">Transcription regulation</keyword>
<dbReference type="RefSeq" id="WP_209702998.1">
    <property type="nucleotide sequence ID" value="NZ_JAGGLM010000020.1"/>
</dbReference>
<evidence type="ECO:0000256" key="4">
    <source>
        <dbReference type="ARBA" id="ARBA00023015"/>
    </source>
</evidence>
<dbReference type="Proteomes" id="UP001519307">
    <property type="component" value="Unassembled WGS sequence"/>
</dbReference>
<proteinExistence type="inferred from homology"/>
<name>A0ABS4KWE6_9CLOT</name>
<dbReference type="SUPFAM" id="SSF46785">
    <property type="entry name" value="Winged helix' DNA-binding domain"/>
    <property type="match status" value="1"/>
</dbReference>